<name>A0A3A3FVM5_9BURK</name>
<accession>A0A3A3FVM5</accession>
<evidence type="ECO:0000259" key="2">
    <source>
        <dbReference type="Pfam" id="PF02120"/>
    </source>
</evidence>
<keyword evidence="3" id="KW-0966">Cell projection</keyword>
<dbReference type="Pfam" id="PF02120">
    <property type="entry name" value="Flg_hook"/>
    <property type="match status" value="1"/>
</dbReference>
<dbReference type="OrthoDB" id="5296742at2"/>
<dbReference type="EMBL" id="QYUO01000001">
    <property type="protein sequence ID" value="RJF98628.1"/>
    <property type="molecule type" value="Genomic_DNA"/>
</dbReference>
<proteinExistence type="predicted"/>
<feature type="compositionally biased region" description="Polar residues" evidence="1">
    <location>
        <begin position="186"/>
        <end position="195"/>
    </location>
</feature>
<sequence>MTAMLPRADLNSPRPLATLEAASPVTSATDARQEVFRRLTQIAIGRELQATVESMLDDGSFVVRVADTAARMALPVGSKVGDMFNMVFVAREPRPTFLLTQQGGSAPATLSSTGRLIGQLLQSAQQQGASPAVNAHAPLLPAPAIDPKQLATAMQDGLSTSGLFYESHLHEWISGSRSLSDLAREPQSNMTSPGQSKAAASPSEGDRLDLSRLANDLRELSEGAGKLTTLIRDAQVQSGANTDADVLARAQAPLPTIEPEAARIIHSQLNTLENHQIRWQGELWPGQQMEWEINEDTPERSGGEAAEQSVWSSAVRFELPHLGGVSASIRLVGDRVHVQVHAGSDSVAGMLHEYRSLLADRLDAAGSPLDSFLVKRDE</sequence>
<comment type="caution">
    <text evidence="3">The sequence shown here is derived from an EMBL/GenBank/DDBJ whole genome shotgun (WGS) entry which is preliminary data.</text>
</comment>
<dbReference type="AlphaFoldDB" id="A0A3A3FVM5"/>
<keyword evidence="4" id="KW-1185">Reference proteome</keyword>
<feature type="domain" description="Flagellar hook-length control protein-like C-terminal" evidence="2">
    <location>
        <begin position="303"/>
        <end position="376"/>
    </location>
</feature>
<evidence type="ECO:0000313" key="4">
    <source>
        <dbReference type="Proteomes" id="UP000265955"/>
    </source>
</evidence>
<evidence type="ECO:0000256" key="1">
    <source>
        <dbReference type="SAM" id="MobiDB-lite"/>
    </source>
</evidence>
<evidence type="ECO:0000313" key="3">
    <source>
        <dbReference type="EMBL" id="RJF98628.1"/>
    </source>
</evidence>
<dbReference type="Proteomes" id="UP000265955">
    <property type="component" value="Unassembled WGS sequence"/>
</dbReference>
<organism evidence="3 4">
    <name type="scientific">Noviherbaspirillum saxi</name>
    <dbReference type="NCBI Taxonomy" id="2320863"/>
    <lineage>
        <taxon>Bacteria</taxon>
        <taxon>Pseudomonadati</taxon>
        <taxon>Pseudomonadota</taxon>
        <taxon>Betaproteobacteria</taxon>
        <taxon>Burkholderiales</taxon>
        <taxon>Oxalobacteraceae</taxon>
        <taxon>Noviherbaspirillum</taxon>
    </lineage>
</organism>
<dbReference type="InterPro" id="IPR021136">
    <property type="entry name" value="Flagellar_hook_control-like_C"/>
</dbReference>
<keyword evidence="3" id="KW-0282">Flagellum</keyword>
<gene>
    <name evidence="3" type="ORF">D3871_08985</name>
</gene>
<feature type="region of interest" description="Disordered" evidence="1">
    <location>
        <begin position="182"/>
        <end position="207"/>
    </location>
</feature>
<reference evidence="4" key="1">
    <citation type="submission" date="2018-09" db="EMBL/GenBank/DDBJ databases">
        <authorList>
            <person name="Zhu H."/>
        </authorList>
    </citation>
    <scope>NUCLEOTIDE SEQUENCE [LARGE SCALE GENOMIC DNA]</scope>
    <source>
        <strain evidence="4">K1R23-30</strain>
    </source>
</reference>
<keyword evidence="3" id="KW-0969">Cilium</keyword>
<protein>
    <submittedName>
        <fullName evidence="3">Flagellar hook-length control protein FliK</fullName>
    </submittedName>
</protein>